<feature type="chain" id="PRO_5012759373" evidence="2">
    <location>
        <begin position="22"/>
        <end position="246"/>
    </location>
</feature>
<accession>A0A226EMS6</accession>
<proteinExistence type="predicted"/>
<sequence>MTGSRQIFLFFVMLHVKVAYPQNMDTLTDLLLSPSNEETVSYPPLIQRRLFNTSYATTISLFSFSLPRKSTHTETDLDLANQAIFGIFAIVVATVFLALPAIFTSVRHPDLAEADRSLGSITDSKHSLKRLMESPTIFNFMTKTSDLSNKIGLDGTSCIQRAVCESHRFPNNKQYGLLAVPFQLLCPPSSSSSQIDMRKLELSSPFKKAAWTGKYSDVKCGKEYHCFFDLLGLGSYFVDWYYQHEL</sequence>
<dbReference type="EMBL" id="LNIX01000003">
    <property type="protein sequence ID" value="OXA58081.1"/>
    <property type="molecule type" value="Genomic_DNA"/>
</dbReference>
<dbReference type="InterPro" id="IPR006631">
    <property type="entry name" value="DM4_12"/>
</dbReference>
<evidence type="ECO:0000313" key="4">
    <source>
        <dbReference type="Proteomes" id="UP000198287"/>
    </source>
</evidence>
<evidence type="ECO:0000256" key="2">
    <source>
        <dbReference type="SAM" id="SignalP"/>
    </source>
</evidence>
<keyword evidence="2" id="KW-0732">Signal</keyword>
<dbReference type="PANTHER" id="PTHR21398:SF6">
    <property type="entry name" value="AGAP007094-PA"/>
    <property type="match status" value="1"/>
</dbReference>
<evidence type="ECO:0000313" key="3">
    <source>
        <dbReference type="EMBL" id="OXA58081.1"/>
    </source>
</evidence>
<feature type="transmembrane region" description="Helical" evidence="1">
    <location>
        <begin position="83"/>
        <end position="103"/>
    </location>
</feature>
<keyword evidence="1" id="KW-0812">Transmembrane</keyword>
<evidence type="ECO:0000256" key="1">
    <source>
        <dbReference type="SAM" id="Phobius"/>
    </source>
</evidence>
<dbReference type="Pfam" id="PF07841">
    <property type="entry name" value="DM4_12"/>
    <property type="match status" value="1"/>
</dbReference>
<feature type="signal peptide" evidence="2">
    <location>
        <begin position="1"/>
        <end position="21"/>
    </location>
</feature>
<keyword evidence="1" id="KW-0472">Membrane</keyword>
<keyword evidence="1" id="KW-1133">Transmembrane helix</keyword>
<protein>
    <submittedName>
        <fullName evidence="3">Uncharacterized protein</fullName>
    </submittedName>
</protein>
<reference evidence="3 4" key="1">
    <citation type="submission" date="2015-12" db="EMBL/GenBank/DDBJ databases">
        <title>The genome of Folsomia candida.</title>
        <authorList>
            <person name="Faddeeva A."/>
            <person name="Derks M.F."/>
            <person name="Anvar Y."/>
            <person name="Smit S."/>
            <person name="Van Straalen N."/>
            <person name="Roelofs D."/>
        </authorList>
    </citation>
    <scope>NUCLEOTIDE SEQUENCE [LARGE SCALE GENOMIC DNA]</scope>
    <source>
        <strain evidence="3 4">VU population</strain>
        <tissue evidence="3">Whole body</tissue>
    </source>
</reference>
<dbReference type="AlphaFoldDB" id="A0A226EMS6"/>
<keyword evidence="4" id="KW-1185">Reference proteome</keyword>
<dbReference type="OrthoDB" id="6348902at2759"/>
<organism evidence="3 4">
    <name type="scientific">Folsomia candida</name>
    <name type="common">Springtail</name>
    <dbReference type="NCBI Taxonomy" id="158441"/>
    <lineage>
        <taxon>Eukaryota</taxon>
        <taxon>Metazoa</taxon>
        <taxon>Ecdysozoa</taxon>
        <taxon>Arthropoda</taxon>
        <taxon>Hexapoda</taxon>
        <taxon>Collembola</taxon>
        <taxon>Entomobryomorpha</taxon>
        <taxon>Isotomoidea</taxon>
        <taxon>Isotomidae</taxon>
        <taxon>Proisotominae</taxon>
        <taxon>Folsomia</taxon>
    </lineage>
</organism>
<comment type="caution">
    <text evidence="3">The sequence shown here is derived from an EMBL/GenBank/DDBJ whole genome shotgun (WGS) entry which is preliminary data.</text>
</comment>
<dbReference type="Proteomes" id="UP000198287">
    <property type="component" value="Unassembled WGS sequence"/>
</dbReference>
<gene>
    <name evidence="3" type="ORF">Fcan01_06557</name>
</gene>
<name>A0A226EMS6_FOLCA</name>
<dbReference type="PANTHER" id="PTHR21398">
    <property type="entry name" value="AGAP007094-PA"/>
    <property type="match status" value="1"/>
</dbReference>